<organism evidence="1">
    <name type="scientific">marine metagenome</name>
    <dbReference type="NCBI Taxonomy" id="408172"/>
    <lineage>
        <taxon>unclassified sequences</taxon>
        <taxon>metagenomes</taxon>
        <taxon>ecological metagenomes</taxon>
    </lineage>
</organism>
<protein>
    <submittedName>
        <fullName evidence="1">Uncharacterized protein</fullName>
    </submittedName>
</protein>
<accession>A0A381Y505</accession>
<gene>
    <name evidence="1" type="ORF">METZ01_LOCUS124899</name>
</gene>
<evidence type="ECO:0000313" key="1">
    <source>
        <dbReference type="EMBL" id="SVA72045.1"/>
    </source>
</evidence>
<reference evidence="1" key="1">
    <citation type="submission" date="2018-05" db="EMBL/GenBank/DDBJ databases">
        <authorList>
            <person name="Lanie J.A."/>
            <person name="Ng W.-L."/>
            <person name="Kazmierczak K.M."/>
            <person name="Andrzejewski T.M."/>
            <person name="Davidsen T.M."/>
            <person name="Wayne K.J."/>
            <person name="Tettelin H."/>
            <person name="Glass J.I."/>
            <person name="Rusch D."/>
            <person name="Podicherti R."/>
            <person name="Tsui H.-C.T."/>
            <person name="Winkler M.E."/>
        </authorList>
    </citation>
    <scope>NUCLEOTIDE SEQUENCE</scope>
</reference>
<dbReference type="EMBL" id="UINC01017392">
    <property type="protein sequence ID" value="SVA72045.1"/>
    <property type="molecule type" value="Genomic_DNA"/>
</dbReference>
<proteinExistence type="predicted"/>
<sequence>MYIPAEVFKSLYNGIFLGKESTRLLG</sequence>
<dbReference type="AlphaFoldDB" id="A0A381Y505"/>
<name>A0A381Y505_9ZZZZ</name>